<evidence type="ECO:0000256" key="2">
    <source>
        <dbReference type="ARBA" id="ARBA00022617"/>
    </source>
</evidence>
<name>A0AAN7ADJ3_9PEZI</name>
<keyword evidence="2 5" id="KW-0349">Heme</keyword>
<keyword evidence="5" id="KW-0560">Oxidoreductase</keyword>
<protein>
    <submittedName>
        <fullName evidence="7">Cytochrome P450</fullName>
    </submittedName>
</protein>
<dbReference type="GO" id="GO:0016705">
    <property type="term" value="F:oxidoreductase activity, acting on paired donors, with incorporation or reduction of molecular oxygen"/>
    <property type="evidence" value="ECO:0007669"/>
    <property type="project" value="InterPro"/>
</dbReference>
<keyword evidence="5" id="KW-0503">Monooxygenase</keyword>
<keyword evidence="6" id="KW-0812">Transmembrane</keyword>
<evidence type="ECO:0000256" key="3">
    <source>
        <dbReference type="ARBA" id="ARBA00022723"/>
    </source>
</evidence>
<keyword evidence="6" id="KW-0472">Membrane</keyword>
<dbReference type="GO" id="GO:0004497">
    <property type="term" value="F:monooxygenase activity"/>
    <property type="evidence" value="ECO:0007669"/>
    <property type="project" value="UniProtKB-KW"/>
</dbReference>
<evidence type="ECO:0000256" key="6">
    <source>
        <dbReference type="SAM" id="Phobius"/>
    </source>
</evidence>
<reference evidence="7" key="1">
    <citation type="journal article" date="2023" name="Mol. Phylogenet. Evol.">
        <title>Genome-scale phylogeny and comparative genomics of the fungal order Sordariales.</title>
        <authorList>
            <person name="Hensen N."/>
            <person name="Bonometti L."/>
            <person name="Westerberg I."/>
            <person name="Brannstrom I.O."/>
            <person name="Guillou S."/>
            <person name="Cros-Aarteil S."/>
            <person name="Calhoun S."/>
            <person name="Haridas S."/>
            <person name="Kuo A."/>
            <person name="Mondo S."/>
            <person name="Pangilinan J."/>
            <person name="Riley R."/>
            <person name="LaButti K."/>
            <person name="Andreopoulos B."/>
            <person name="Lipzen A."/>
            <person name="Chen C."/>
            <person name="Yan M."/>
            <person name="Daum C."/>
            <person name="Ng V."/>
            <person name="Clum A."/>
            <person name="Steindorff A."/>
            <person name="Ohm R.A."/>
            <person name="Martin F."/>
            <person name="Silar P."/>
            <person name="Natvig D.O."/>
            <person name="Lalanne C."/>
            <person name="Gautier V."/>
            <person name="Ament-Velasquez S.L."/>
            <person name="Kruys A."/>
            <person name="Hutchinson M.I."/>
            <person name="Powell A.J."/>
            <person name="Barry K."/>
            <person name="Miller A.N."/>
            <person name="Grigoriev I.V."/>
            <person name="Debuchy R."/>
            <person name="Gladieux P."/>
            <person name="Hiltunen Thoren M."/>
            <person name="Johannesson H."/>
        </authorList>
    </citation>
    <scope>NUCLEOTIDE SEQUENCE</scope>
    <source>
        <strain evidence="7">PSN309</strain>
    </source>
</reference>
<organism evidence="7 8">
    <name type="scientific">Podospora australis</name>
    <dbReference type="NCBI Taxonomy" id="1536484"/>
    <lineage>
        <taxon>Eukaryota</taxon>
        <taxon>Fungi</taxon>
        <taxon>Dikarya</taxon>
        <taxon>Ascomycota</taxon>
        <taxon>Pezizomycotina</taxon>
        <taxon>Sordariomycetes</taxon>
        <taxon>Sordariomycetidae</taxon>
        <taxon>Sordariales</taxon>
        <taxon>Podosporaceae</taxon>
        <taxon>Podospora</taxon>
    </lineage>
</organism>
<dbReference type="PANTHER" id="PTHR24305:SF168">
    <property type="entry name" value="P450, PUTATIVE (EUROFUNG)-RELATED"/>
    <property type="match status" value="1"/>
</dbReference>
<sequence>MGQQPHEVLVHHLIPDTTGIGRTSFLLGLALLIYAVFLIRKRNDRLSAFPGPRLAGWTRLHSVAAVLTGREHEILLEAHEKYGPIVRWSPNTLLISDPSALPKIYHLRANKTPHYNHSPGDYRGMVEENDWKEHRRKRHRIDPPFSPKSVQDDETIIQGFVTNWIAALKERYTGENSQVFDFSDWGNFLILDIVTKRFFGAEMGFIAHGDHQGLLADTRANGPVIHALARLPKLKTFLLKSFGRFLIPTAGDGSGLGNVLELRDELLGERLKKGDRSSDVGLDRILFDPANTGMELEELKEDLLFVILGAADTTGHALRCLVRNLLQNPPSLARLRKEIDEAAIAAIDMNNISFSQIKANIPYLASCIRESLRRDPPIVSYLPRWVDSTDDGGGGGIELCGQFIPAGVEVACSPYVLSRNKDLYGDDVHDFRPERYSEASNEWVAKAVRYDFTFGYGPRHCIGQNLSHFVTCKAIVQLLHHFDAELVEAGAGKAFLNWNYQGLMVRLKERV</sequence>
<dbReference type="PROSITE" id="PS00086">
    <property type="entry name" value="CYTOCHROME_P450"/>
    <property type="match status" value="1"/>
</dbReference>
<evidence type="ECO:0000256" key="1">
    <source>
        <dbReference type="ARBA" id="ARBA00001971"/>
    </source>
</evidence>
<accession>A0AAN7ADJ3</accession>
<comment type="similarity">
    <text evidence="5">Belongs to the cytochrome P450 family.</text>
</comment>
<gene>
    <name evidence="7" type="ORF">QBC35DRAFT_394300</name>
</gene>
<dbReference type="InterPro" id="IPR001128">
    <property type="entry name" value="Cyt_P450"/>
</dbReference>
<evidence type="ECO:0000313" key="7">
    <source>
        <dbReference type="EMBL" id="KAK4183233.1"/>
    </source>
</evidence>
<keyword evidence="8" id="KW-1185">Reference proteome</keyword>
<proteinExistence type="inferred from homology"/>
<comment type="caution">
    <text evidence="7">The sequence shown here is derived from an EMBL/GenBank/DDBJ whole genome shotgun (WGS) entry which is preliminary data.</text>
</comment>
<dbReference type="InterPro" id="IPR017972">
    <property type="entry name" value="Cyt_P450_CS"/>
</dbReference>
<feature type="transmembrane region" description="Helical" evidence="6">
    <location>
        <begin position="20"/>
        <end position="39"/>
    </location>
</feature>
<keyword evidence="6" id="KW-1133">Transmembrane helix</keyword>
<evidence type="ECO:0000256" key="5">
    <source>
        <dbReference type="RuleBase" id="RU000461"/>
    </source>
</evidence>
<dbReference type="EMBL" id="MU864565">
    <property type="protein sequence ID" value="KAK4183233.1"/>
    <property type="molecule type" value="Genomic_DNA"/>
</dbReference>
<dbReference type="AlphaFoldDB" id="A0AAN7ADJ3"/>
<keyword evidence="4 5" id="KW-0408">Iron</keyword>
<keyword evidence="3 5" id="KW-0479">Metal-binding</keyword>
<comment type="cofactor">
    <cofactor evidence="1">
        <name>heme</name>
        <dbReference type="ChEBI" id="CHEBI:30413"/>
    </cofactor>
</comment>
<dbReference type="Proteomes" id="UP001302126">
    <property type="component" value="Unassembled WGS sequence"/>
</dbReference>
<dbReference type="GO" id="GO:0005506">
    <property type="term" value="F:iron ion binding"/>
    <property type="evidence" value="ECO:0007669"/>
    <property type="project" value="InterPro"/>
</dbReference>
<reference evidence="7" key="2">
    <citation type="submission" date="2023-05" db="EMBL/GenBank/DDBJ databases">
        <authorList>
            <consortium name="Lawrence Berkeley National Laboratory"/>
            <person name="Steindorff A."/>
            <person name="Hensen N."/>
            <person name="Bonometti L."/>
            <person name="Westerberg I."/>
            <person name="Brannstrom I.O."/>
            <person name="Guillou S."/>
            <person name="Cros-Aarteil S."/>
            <person name="Calhoun S."/>
            <person name="Haridas S."/>
            <person name="Kuo A."/>
            <person name="Mondo S."/>
            <person name="Pangilinan J."/>
            <person name="Riley R."/>
            <person name="Labutti K."/>
            <person name="Andreopoulos B."/>
            <person name="Lipzen A."/>
            <person name="Chen C."/>
            <person name="Yanf M."/>
            <person name="Daum C."/>
            <person name="Ng V."/>
            <person name="Clum A."/>
            <person name="Ohm R."/>
            <person name="Martin F."/>
            <person name="Silar P."/>
            <person name="Natvig D."/>
            <person name="Lalanne C."/>
            <person name="Gautier V."/>
            <person name="Ament-Velasquez S.L."/>
            <person name="Kruys A."/>
            <person name="Hutchinson M.I."/>
            <person name="Powell A.J."/>
            <person name="Barry K."/>
            <person name="Miller A.N."/>
            <person name="Grigoriev I.V."/>
            <person name="Debuchy R."/>
            <person name="Gladieux P."/>
            <person name="Thoren M.H."/>
            <person name="Johannesson H."/>
        </authorList>
    </citation>
    <scope>NUCLEOTIDE SEQUENCE</scope>
    <source>
        <strain evidence="7">PSN309</strain>
    </source>
</reference>
<dbReference type="SUPFAM" id="SSF48264">
    <property type="entry name" value="Cytochrome P450"/>
    <property type="match status" value="1"/>
</dbReference>
<dbReference type="InterPro" id="IPR036396">
    <property type="entry name" value="Cyt_P450_sf"/>
</dbReference>
<evidence type="ECO:0000313" key="8">
    <source>
        <dbReference type="Proteomes" id="UP001302126"/>
    </source>
</evidence>
<dbReference type="Gene3D" id="1.10.630.10">
    <property type="entry name" value="Cytochrome P450"/>
    <property type="match status" value="1"/>
</dbReference>
<evidence type="ECO:0000256" key="4">
    <source>
        <dbReference type="ARBA" id="ARBA00023004"/>
    </source>
</evidence>
<dbReference type="Pfam" id="PF00067">
    <property type="entry name" value="p450"/>
    <property type="match status" value="1"/>
</dbReference>
<dbReference type="InterPro" id="IPR050121">
    <property type="entry name" value="Cytochrome_P450_monoxygenase"/>
</dbReference>
<dbReference type="GO" id="GO:0020037">
    <property type="term" value="F:heme binding"/>
    <property type="evidence" value="ECO:0007669"/>
    <property type="project" value="InterPro"/>
</dbReference>
<dbReference type="PANTHER" id="PTHR24305">
    <property type="entry name" value="CYTOCHROME P450"/>
    <property type="match status" value="1"/>
</dbReference>